<keyword evidence="2" id="KW-0812">Transmembrane</keyword>
<keyword evidence="2" id="KW-1133">Transmembrane helix</keyword>
<protein>
    <recommendedName>
        <fullName evidence="5">Holin-X, holin superfamily III</fullName>
    </recommendedName>
</protein>
<proteinExistence type="predicted"/>
<dbReference type="OrthoDB" id="7874165at2"/>
<dbReference type="EMBL" id="FODS01000032">
    <property type="protein sequence ID" value="SEP17483.1"/>
    <property type="molecule type" value="Genomic_DNA"/>
</dbReference>
<keyword evidence="2" id="KW-0472">Membrane</keyword>
<organism evidence="3 4">
    <name type="scientific">Salinihabitans flavidus</name>
    <dbReference type="NCBI Taxonomy" id="569882"/>
    <lineage>
        <taxon>Bacteria</taxon>
        <taxon>Pseudomonadati</taxon>
        <taxon>Pseudomonadota</taxon>
        <taxon>Alphaproteobacteria</taxon>
        <taxon>Rhodobacterales</taxon>
        <taxon>Roseobacteraceae</taxon>
        <taxon>Salinihabitans</taxon>
    </lineage>
</organism>
<gene>
    <name evidence="3" type="ORF">SAMN04490248_13216</name>
</gene>
<evidence type="ECO:0000256" key="2">
    <source>
        <dbReference type="SAM" id="Phobius"/>
    </source>
</evidence>
<evidence type="ECO:0000313" key="4">
    <source>
        <dbReference type="Proteomes" id="UP000198893"/>
    </source>
</evidence>
<evidence type="ECO:0000256" key="1">
    <source>
        <dbReference type="SAM" id="MobiDB-lite"/>
    </source>
</evidence>
<name>A0A1H8VQD2_9RHOB</name>
<dbReference type="STRING" id="569882.SAMN04490248_13216"/>
<reference evidence="3 4" key="1">
    <citation type="submission" date="2016-10" db="EMBL/GenBank/DDBJ databases">
        <authorList>
            <person name="de Groot N.N."/>
        </authorList>
    </citation>
    <scope>NUCLEOTIDE SEQUENCE [LARGE SCALE GENOMIC DNA]</scope>
    <source>
        <strain evidence="3 4">DSM 27842</strain>
    </source>
</reference>
<keyword evidence="4" id="KW-1185">Reference proteome</keyword>
<dbReference type="Proteomes" id="UP000198893">
    <property type="component" value="Unassembled WGS sequence"/>
</dbReference>
<evidence type="ECO:0008006" key="5">
    <source>
        <dbReference type="Google" id="ProtNLM"/>
    </source>
</evidence>
<feature type="compositionally biased region" description="Basic and acidic residues" evidence="1">
    <location>
        <begin position="76"/>
        <end position="91"/>
    </location>
</feature>
<feature type="transmembrane region" description="Helical" evidence="2">
    <location>
        <begin position="46"/>
        <end position="69"/>
    </location>
</feature>
<dbReference type="AlphaFoldDB" id="A0A1H8VQD2"/>
<sequence length="118" mass="12470">MTGVLSRIRARARAAAFSVVGILLGLVGMGFLTVALWIFIDSREGALVAFTVIGGIYAVLGFVFMMFGAHVSASGGDERASDPGAPTHEEPPQDPWVRVAEGFAIGLQAGRNARDPRR</sequence>
<accession>A0A1H8VQD2</accession>
<evidence type="ECO:0000313" key="3">
    <source>
        <dbReference type="EMBL" id="SEP17483.1"/>
    </source>
</evidence>
<feature type="transmembrane region" description="Helical" evidence="2">
    <location>
        <begin position="12"/>
        <end position="40"/>
    </location>
</feature>
<dbReference type="RefSeq" id="WP_093120381.1">
    <property type="nucleotide sequence ID" value="NZ_FODS01000032.1"/>
</dbReference>
<feature type="region of interest" description="Disordered" evidence="1">
    <location>
        <begin position="73"/>
        <end position="96"/>
    </location>
</feature>